<feature type="compositionally biased region" description="Low complexity" evidence="1">
    <location>
        <begin position="361"/>
        <end position="373"/>
    </location>
</feature>
<feature type="region of interest" description="Disordered" evidence="1">
    <location>
        <begin position="189"/>
        <end position="218"/>
    </location>
</feature>
<organism evidence="2 3">
    <name type="scientific">Chrysochromulina tobinii</name>
    <dbReference type="NCBI Taxonomy" id="1460289"/>
    <lineage>
        <taxon>Eukaryota</taxon>
        <taxon>Haptista</taxon>
        <taxon>Haptophyta</taxon>
        <taxon>Prymnesiophyceae</taxon>
        <taxon>Prymnesiales</taxon>
        <taxon>Chrysochromulinaceae</taxon>
        <taxon>Chrysochromulina</taxon>
    </lineage>
</organism>
<feature type="compositionally biased region" description="Basic and acidic residues" evidence="1">
    <location>
        <begin position="395"/>
        <end position="409"/>
    </location>
</feature>
<comment type="caution">
    <text evidence="2">The sequence shown here is derived from an EMBL/GenBank/DDBJ whole genome shotgun (WGS) entry which is preliminary data.</text>
</comment>
<accession>A0A0M0K4T0</accession>
<feature type="region of interest" description="Disordered" evidence="1">
    <location>
        <begin position="318"/>
        <end position="430"/>
    </location>
</feature>
<protein>
    <submittedName>
        <fullName evidence="2">Uncharacterized protein</fullName>
    </submittedName>
</protein>
<feature type="compositionally biased region" description="Polar residues" evidence="1">
    <location>
        <begin position="340"/>
        <end position="352"/>
    </location>
</feature>
<dbReference type="AlphaFoldDB" id="A0A0M0K4T0"/>
<feature type="compositionally biased region" description="Low complexity" evidence="1">
    <location>
        <begin position="321"/>
        <end position="333"/>
    </location>
</feature>
<proteinExistence type="predicted"/>
<feature type="region of interest" description="Disordered" evidence="1">
    <location>
        <begin position="265"/>
        <end position="306"/>
    </location>
</feature>
<dbReference type="EMBL" id="JWZX01001417">
    <property type="protein sequence ID" value="KOO33814.1"/>
    <property type="molecule type" value="Genomic_DNA"/>
</dbReference>
<dbReference type="Proteomes" id="UP000037460">
    <property type="component" value="Unassembled WGS sequence"/>
</dbReference>
<evidence type="ECO:0000313" key="2">
    <source>
        <dbReference type="EMBL" id="KOO33814.1"/>
    </source>
</evidence>
<evidence type="ECO:0000256" key="1">
    <source>
        <dbReference type="SAM" id="MobiDB-lite"/>
    </source>
</evidence>
<sequence length="497" mass="53859">MQFSARGSPRYPNHKPFVEAVGGVLPGYAGHLPGAINTSGESTYVGVPQTLEPGLAPGQGTLNTLQHRGTTAWQEIGEPYKPAARADLTDQFKGRVGGVKVGYGGHVPGAQAHYGSMHQGGVPLHDYAYTPSQPSPPHTPNAAELRRHTFVNARELAQSDGTRRQYNSVDNASRSAPFGVDEHVYYATESSRMGARSQVGASDGSRPGTPPREPRAFEATAVYDRDVHHGSAVRDMEKFEVLKHASVPTPAYKSVTGQPLAPFTFGQGQLDPPISSHERWAPRASEPVEYPHTYELPTTPSPHERYKPASYEQAWASGVQPSYSSPPSSYSSSRHAGVQQGMSEQQARSGSRPSMYEARQSYGSSGSDSGYGSPATPPAEGKYRSRFGDTTPPGSRREFEQLRDERSYEFRTPPDSMRPSYDKTAPSEKVEDFRRAVGGVIPGYKGFIPQTPANVGKSDFGTHDVAGYQQMQHMRGHGYQGYSDLGAGISRRSSRAA</sequence>
<keyword evidence="3" id="KW-1185">Reference proteome</keyword>
<name>A0A0M0K4T0_9EUKA</name>
<reference evidence="3" key="1">
    <citation type="journal article" date="2015" name="PLoS Genet.">
        <title>Genome Sequence and Transcriptome Analyses of Chrysochromulina tobin: Metabolic Tools for Enhanced Algal Fitness in the Prominent Order Prymnesiales (Haptophyceae).</title>
        <authorList>
            <person name="Hovde B.T."/>
            <person name="Deodato C.R."/>
            <person name="Hunsperger H.M."/>
            <person name="Ryken S.A."/>
            <person name="Yost W."/>
            <person name="Jha R.K."/>
            <person name="Patterson J."/>
            <person name="Monnat R.J. Jr."/>
            <person name="Barlow S.B."/>
            <person name="Starkenburg S.R."/>
            <person name="Cattolico R.A."/>
        </authorList>
    </citation>
    <scope>NUCLEOTIDE SEQUENCE</scope>
    <source>
        <strain evidence="3">CCMP291</strain>
    </source>
</reference>
<gene>
    <name evidence="2" type="ORF">Ctob_006955</name>
</gene>
<evidence type="ECO:0000313" key="3">
    <source>
        <dbReference type="Proteomes" id="UP000037460"/>
    </source>
</evidence>